<evidence type="ECO:0008006" key="3">
    <source>
        <dbReference type="Google" id="ProtNLM"/>
    </source>
</evidence>
<reference evidence="1 2" key="1">
    <citation type="submission" date="2019-03" db="EMBL/GenBank/DDBJ databases">
        <title>Single cell metagenomics reveals metabolic interactions within the superorganism composed of flagellate Streblomastix strix and complex community of Bacteroidetes bacteria on its surface.</title>
        <authorList>
            <person name="Treitli S.C."/>
            <person name="Kolisko M."/>
            <person name="Husnik F."/>
            <person name="Keeling P."/>
            <person name="Hampl V."/>
        </authorList>
    </citation>
    <scope>NUCLEOTIDE SEQUENCE [LARGE SCALE GENOMIC DNA]</scope>
    <source>
        <strain evidence="1">ST1C</strain>
    </source>
</reference>
<name>A0A5J4W9R3_9EUKA</name>
<organism evidence="1 2">
    <name type="scientific">Streblomastix strix</name>
    <dbReference type="NCBI Taxonomy" id="222440"/>
    <lineage>
        <taxon>Eukaryota</taxon>
        <taxon>Metamonada</taxon>
        <taxon>Preaxostyla</taxon>
        <taxon>Oxymonadida</taxon>
        <taxon>Streblomastigidae</taxon>
        <taxon>Streblomastix</taxon>
    </lineage>
</organism>
<evidence type="ECO:0000313" key="2">
    <source>
        <dbReference type="Proteomes" id="UP000324800"/>
    </source>
</evidence>
<evidence type="ECO:0000313" key="1">
    <source>
        <dbReference type="EMBL" id="KAA6391668.1"/>
    </source>
</evidence>
<comment type="caution">
    <text evidence="1">The sequence shown here is derived from an EMBL/GenBank/DDBJ whole genome shotgun (WGS) entry which is preliminary data.</text>
</comment>
<accession>A0A5J4W9R3</accession>
<dbReference type="EMBL" id="SNRW01002804">
    <property type="protein sequence ID" value="KAA6391668.1"/>
    <property type="molecule type" value="Genomic_DNA"/>
</dbReference>
<proteinExistence type="predicted"/>
<sequence>MCDQNWYNIGNIVPDQVTPARYATPLVDSGTAVAGTSTEYSRRDHQHPLQVSSVLPLSDTATGEVVTAATYSRQWNRNRKHIKQIYASAQYQHPLNVDPSAANVLLINATTTANGFSDYQRRNDHVYTQQLTYDGNVTATIFISTGGLATEILCANGDTTNLNGFKSQNFPQDVGSSVKYIKLCRFGAYASYSSLKEPTMLYCGSGVNKYEELWMTVGYYQDNQGRIDLLSQIIYGSPVVSDMLTNQIVDTLPSDFTTKDDLKPNLQYNTETITNAPFQINPAENTGYAYGLRIARSAAQGNIGIYLRTNAIATTGTIVNQWQIYTSNANLGLKICLSADADNTNRELLISADGNTLTFNGSVIAGTGATNGATNGQVNYSAGNPILRSVKSEDTTGRFYCDGAKVYWRAKLITLGSVPQ</sequence>
<dbReference type="AlphaFoldDB" id="A0A5J4W9R3"/>
<protein>
    <recommendedName>
        <fullName evidence="3">Tail fiber protein</fullName>
    </recommendedName>
</protein>
<gene>
    <name evidence="1" type="ORF">EZS28_012806</name>
</gene>
<dbReference type="Proteomes" id="UP000324800">
    <property type="component" value="Unassembled WGS sequence"/>
</dbReference>